<dbReference type="RefSeq" id="WP_030877857.1">
    <property type="nucleotide sequence ID" value="NZ_BJMM01000020.1"/>
</dbReference>
<accession>A0A4Y3R261</accession>
<dbReference type="EMBL" id="BJMM01000020">
    <property type="protein sequence ID" value="GEB51379.1"/>
    <property type="molecule type" value="Genomic_DNA"/>
</dbReference>
<sequence length="131" mass="14428">MSEPHAASGPSGGHGDGAPRPKRPAPLLFEPTEAQPDDEHFFGLESLTDPRELLDRSTELVLAFRAAADRAMEFQAMAAAQLADPGRFDKLDDAAIADRGRWSEDYTRKMVEFGRSLLKDRRTDGEPPHTP</sequence>
<dbReference type="AlphaFoldDB" id="A0A4Y3R261"/>
<evidence type="ECO:0008006" key="4">
    <source>
        <dbReference type="Google" id="ProtNLM"/>
    </source>
</evidence>
<evidence type="ECO:0000256" key="1">
    <source>
        <dbReference type="SAM" id="MobiDB-lite"/>
    </source>
</evidence>
<keyword evidence="3" id="KW-1185">Reference proteome</keyword>
<protein>
    <recommendedName>
        <fullName evidence="4">Phasin protein</fullName>
    </recommendedName>
</protein>
<dbReference type="Proteomes" id="UP000319210">
    <property type="component" value="Unassembled WGS sequence"/>
</dbReference>
<name>A0A4Y3R261_STRCI</name>
<evidence type="ECO:0000313" key="3">
    <source>
        <dbReference type="Proteomes" id="UP000319210"/>
    </source>
</evidence>
<reference evidence="2 3" key="1">
    <citation type="submission" date="2019-06" db="EMBL/GenBank/DDBJ databases">
        <title>Whole genome shotgun sequence of Streptomyces cacaoi subsp. cacaoi NBRC 12748.</title>
        <authorList>
            <person name="Hosoyama A."/>
            <person name="Uohara A."/>
            <person name="Ohji S."/>
            <person name="Ichikawa N."/>
        </authorList>
    </citation>
    <scope>NUCLEOTIDE SEQUENCE [LARGE SCALE GENOMIC DNA]</scope>
    <source>
        <strain evidence="2 3">NBRC 12748</strain>
    </source>
</reference>
<gene>
    <name evidence="2" type="ORF">SCA03_39300</name>
</gene>
<dbReference type="OrthoDB" id="4316296at2"/>
<proteinExistence type="predicted"/>
<feature type="region of interest" description="Disordered" evidence="1">
    <location>
        <begin position="1"/>
        <end position="37"/>
    </location>
</feature>
<organism evidence="2 3">
    <name type="scientific">Streptomyces cacaoi</name>
    <dbReference type="NCBI Taxonomy" id="1898"/>
    <lineage>
        <taxon>Bacteria</taxon>
        <taxon>Bacillati</taxon>
        <taxon>Actinomycetota</taxon>
        <taxon>Actinomycetes</taxon>
        <taxon>Kitasatosporales</taxon>
        <taxon>Streptomycetaceae</taxon>
        <taxon>Streptomyces</taxon>
    </lineage>
</organism>
<comment type="caution">
    <text evidence="2">The sequence shown here is derived from an EMBL/GenBank/DDBJ whole genome shotgun (WGS) entry which is preliminary data.</text>
</comment>
<evidence type="ECO:0000313" key="2">
    <source>
        <dbReference type="EMBL" id="GEB51379.1"/>
    </source>
</evidence>